<sequence length="683" mass="77946">MRTNINLNLLTICYRFLAIGFLGVSIFLGVTYTRLSTFNVKMSDVEALSNELKANPIDPNSFARADQAKVNHHHLSLSVDFDHQQLVGNVRLTVNKVSTNVSKLMLDTYELDIQKVQLINDQGQISGKLNHKLFPMVPEFGSKLEVDISSIKSVQFVIQVDYKTATTARALQWLKPEQTEGGVYPYMFSQCQAINARSMVPCQDTPSVKSTYTAEIEAPKFATVLMSAKITSEPTQSTKNSEWNVHHFNQSVPIPSYLIAIVSGQLVSRQLGPRSHVWSEPGLIERSAWEFEGVENILQIAEQLAGPYVFEVYDLLVLPPSFPFGGMENPCLTFVTPTLLAGDRSLVYVVAHEISHSWTGNLVTNQNFEHFWLNEGFTTFLERKIIGRMGAGEAARQFGALEGLKDLRQTIEAMGVQNQLTQMVTDLRGINPDDAFSVVPYEKGHTFLFYLEQLLGGPDVFNPFLKAYIDNFKYQSINTEQFKKFLINYFFENGSAEHNKLLTEVDWNRWLKTPGYPLITPQYNTSLLDVCVELANRWITTNDEMFRNDGGANLFPLDEFKRLDSGQKKLFLIELDERTELKRMSNFKMEQLTNLYQLRTERNSEVRYSWLVLSLKSYWNGALNETKEFVHEIGRLKYIRPIYRAMYQWPETKQFALDLFAANKDRMMSLCVAAISSELGLKN</sequence>
<evidence type="ECO:0000256" key="2">
    <source>
        <dbReference type="ARBA" id="ARBA00004609"/>
    </source>
</evidence>
<keyword evidence="7" id="KW-0378">Hydrolase</keyword>
<keyword evidence="13" id="KW-0472">Membrane</keyword>
<evidence type="ECO:0000259" key="14">
    <source>
        <dbReference type="SMART" id="SM01263"/>
    </source>
</evidence>
<dbReference type="GO" id="GO:0004301">
    <property type="term" value="F:epoxide hydrolase activity"/>
    <property type="evidence" value="ECO:0007669"/>
    <property type="project" value="TreeGrafter"/>
</dbReference>
<dbReference type="Gene3D" id="2.60.40.1730">
    <property type="entry name" value="tricorn interacting facor f3 domain"/>
    <property type="match status" value="1"/>
</dbReference>
<feature type="binding site" evidence="12">
    <location>
        <position position="352"/>
    </location>
    <ligand>
        <name>Zn(2+)</name>
        <dbReference type="ChEBI" id="CHEBI:29105"/>
        <note>catalytic</note>
    </ligand>
</feature>
<dbReference type="Gene3D" id="3.30.2010.30">
    <property type="match status" value="1"/>
</dbReference>
<keyword evidence="13" id="KW-0812">Transmembrane</keyword>
<feature type="binding site" evidence="12">
    <location>
        <position position="356"/>
    </location>
    <ligand>
        <name>Zn(2+)</name>
        <dbReference type="ChEBI" id="CHEBI:29105"/>
        <note>catalytic</note>
    </ligand>
</feature>
<proteinExistence type="inferred from homology"/>
<dbReference type="InterPro" id="IPR001930">
    <property type="entry name" value="Peptidase_M1"/>
</dbReference>
<feature type="binding site" evidence="12">
    <location>
        <position position="375"/>
    </location>
    <ligand>
        <name>Zn(2+)</name>
        <dbReference type="ChEBI" id="CHEBI:29105"/>
        <note>catalytic</note>
    </ligand>
</feature>
<evidence type="ECO:0000256" key="13">
    <source>
        <dbReference type="SAM" id="Phobius"/>
    </source>
</evidence>
<feature type="binding site" evidence="11">
    <location>
        <begin position="323"/>
        <end position="328"/>
    </location>
    <ligand>
        <name>a peptide</name>
        <dbReference type="ChEBI" id="CHEBI:60466"/>
    </ligand>
</feature>
<dbReference type="CDD" id="cd09599">
    <property type="entry name" value="M1_LTA4H"/>
    <property type="match status" value="1"/>
</dbReference>
<dbReference type="InterPro" id="IPR038502">
    <property type="entry name" value="M1_LTA-4_hydro/amino_C_sf"/>
</dbReference>
<evidence type="ECO:0000256" key="8">
    <source>
        <dbReference type="ARBA" id="ARBA00022833"/>
    </source>
</evidence>
<evidence type="ECO:0000256" key="1">
    <source>
        <dbReference type="ARBA" id="ARBA00004496"/>
    </source>
</evidence>
<dbReference type="Pfam" id="PF09127">
    <property type="entry name" value="Leuk-A4-hydro_C"/>
    <property type="match status" value="1"/>
</dbReference>
<evidence type="ECO:0000256" key="4">
    <source>
        <dbReference type="ARBA" id="ARBA00022490"/>
    </source>
</evidence>
<dbReference type="InterPro" id="IPR027268">
    <property type="entry name" value="Peptidase_M4/M1_CTD_sf"/>
</dbReference>
<feature type="domain" description="Peptidase M1 leukotriene A4 hydrolase/aminopeptidase C-terminal" evidence="14">
    <location>
        <begin position="526"/>
        <end position="679"/>
    </location>
</feature>
<dbReference type="Gene3D" id="1.25.40.320">
    <property type="entry name" value="Peptidase M1, leukotriene A4 hydrolase/aminopeptidase C-terminal domain"/>
    <property type="match status" value="1"/>
</dbReference>
<dbReference type="GO" id="GO:0043171">
    <property type="term" value="P:peptide catabolic process"/>
    <property type="evidence" value="ECO:0007669"/>
    <property type="project" value="TreeGrafter"/>
</dbReference>
<dbReference type="InterPro" id="IPR042097">
    <property type="entry name" value="Aminopeptidase_N-like_N_sf"/>
</dbReference>
<dbReference type="PANTHER" id="PTHR45726:SF3">
    <property type="entry name" value="LEUKOTRIENE A-4 HYDROLASE"/>
    <property type="match status" value="1"/>
</dbReference>
<evidence type="ECO:0000256" key="7">
    <source>
        <dbReference type="ARBA" id="ARBA00022801"/>
    </source>
</evidence>
<evidence type="ECO:0000256" key="10">
    <source>
        <dbReference type="PIRSR" id="PIRSR634015-1"/>
    </source>
</evidence>
<dbReference type="FunFam" id="2.60.40.1730:FF:000004">
    <property type="entry name" value="Leukotriene A(4) hydrolase"/>
    <property type="match status" value="1"/>
</dbReference>
<reference evidence="15" key="1">
    <citation type="submission" date="2022-12" db="EMBL/GenBank/DDBJ databases">
        <title>Genome assemblies of Blomia tropicalis.</title>
        <authorList>
            <person name="Cui Y."/>
        </authorList>
    </citation>
    <scope>NUCLEOTIDE SEQUENCE</scope>
    <source>
        <tissue evidence="15">Adult mites</tissue>
    </source>
</reference>
<protein>
    <recommendedName>
        <fullName evidence="14">Peptidase M1 leukotriene A4 hydrolase/aminopeptidase C-terminal domain-containing protein</fullName>
    </recommendedName>
</protein>
<organism evidence="15 16">
    <name type="scientific">Blomia tropicalis</name>
    <name type="common">Mite</name>
    <dbReference type="NCBI Taxonomy" id="40697"/>
    <lineage>
        <taxon>Eukaryota</taxon>
        <taxon>Metazoa</taxon>
        <taxon>Ecdysozoa</taxon>
        <taxon>Arthropoda</taxon>
        <taxon>Chelicerata</taxon>
        <taxon>Arachnida</taxon>
        <taxon>Acari</taxon>
        <taxon>Acariformes</taxon>
        <taxon>Sarcoptiformes</taxon>
        <taxon>Astigmata</taxon>
        <taxon>Glycyphagoidea</taxon>
        <taxon>Echimyopodidae</taxon>
        <taxon>Blomia</taxon>
    </lineage>
</organism>
<dbReference type="Gene3D" id="1.10.390.10">
    <property type="entry name" value="Neutral Protease Domain 2"/>
    <property type="match status" value="1"/>
</dbReference>
<gene>
    <name evidence="15" type="ORF">RDWZM_008784</name>
</gene>
<feature type="active site" description="Proton donor" evidence="10">
    <location>
        <position position="441"/>
    </location>
</feature>
<feature type="binding site" evidence="11">
    <location>
        <begin position="190"/>
        <end position="192"/>
    </location>
    <ligand>
        <name>a peptide</name>
        <dbReference type="ChEBI" id="CHEBI:60466"/>
    </ligand>
</feature>
<feature type="active site" description="Proton acceptor" evidence="10">
    <location>
        <position position="353"/>
    </location>
</feature>
<accession>A0A9Q0M2E3</accession>
<feature type="transmembrane region" description="Helical" evidence="13">
    <location>
        <begin position="12"/>
        <end position="32"/>
    </location>
</feature>
<keyword evidence="9" id="KW-0482">Metalloprotease</keyword>
<dbReference type="SUPFAM" id="SSF48371">
    <property type="entry name" value="ARM repeat"/>
    <property type="match status" value="1"/>
</dbReference>
<feature type="binding site" evidence="11">
    <location>
        <begin position="635"/>
        <end position="637"/>
    </location>
    <ligand>
        <name>a peptide</name>
        <dbReference type="ChEBI" id="CHEBI:60466"/>
    </ligand>
</feature>
<dbReference type="GO" id="GO:0008237">
    <property type="term" value="F:metallopeptidase activity"/>
    <property type="evidence" value="ECO:0007669"/>
    <property type="project" value="UniProtKB-KW"/>
</dbReference>
<keyword evidence="13" id="KW-1133">Transmembrane helix</keyword>
<evidence type="ECO:0000313" key="16">
    <source>
        <dbReference type="Proteomes" id="UP001142055"/>
    </source>
</evidence>
<dbReference type="EMBL" id="JAPWDV010000003">
    <property type="protein sequence ID" value="KAJ6217627.1"/>
    <property type="molecule type" value="Genomic_DNA"/>
</dbReference>
<dbReference type="AlphaFoldDB" id="A0A9Q0M2E3"/>
<evidence type="ECO:0000313" key="15">
    <source>
        <dbReference type="EMBL" id="KAJ6217627.1"/>
    </source>
</evidence>
<evidence type="ECO:0000256" key="6">
    <source>
        <dbReference type="ARBA" id="ARBA00022723"/>
    </source>
</evidence>
<dbReference type="InterPro" id="IPR014782">
    <property type="entry name" value="Peptidase_M1_dom"/>
</dbReference>
<dbReference type="PANTHER" id="PTHR45726">
    <property type="entry name" value="LEUKOTRIENE A-4 HYDROLASE"/>
    <property type="match status" value="1"/>
</dbReference>
<dbReference type="InterPro" id="IPR016024">
    <property type="entry name" value="ARM-type_fold"/>
</dbReference>
<dbReference type="SUPFAM" id="SSF63737">
    <property type="entry name" value="Leukotriene A4 hydrolase N-terminal domain"/>
    <property type="match status" value="1"/>
</dbReference>
<dbReference type="InterPro" id="IPR045357">
    <property type="entry name" value="Aminopeptidase_N-like_N"/>
</dbReference>
<dbReference type="GO" id="GO:0004177">
    <property type="term" value="F:aminopeptidase activity"/>
    <property type="evidence" value="ECO:0007669"/>
    <property type="project" value="TreeGrafter"/>
</dbReference>
<dbReference type="InterPro" id="IPR015211">
    <property type="entry name" value="Peptidase_M1_C"/>
</dbReference>
<dbReference type="FunFam" id="3.30.2010.30:FF:000001">
    <property type="entry name" value="Leukotriene A(4) hydrolase"/>
    <property type="match status" value="1"/>
</dbReference>
<dbReference type="Proteomes" id="UP001142055">
    <property type="component" value="Chromosome 3"/>
</dbReference>
<keyword evidence="5" id="KW-0645">Protease</keyword>
<dbReference type="GO" id="GO:0006508">
    <property type="term" value="P:proteolysis"/>
    <property type="evidence" value="ECO:0007669"/>
    <property type="project" value="UniProtKB-KW"/>
</dbReference>
<keyword evidence="4" id="KW-0963">Cytoplasm</keyword>
<evidence type="ECO:0000256" key="11">
    <source>
        <dbReference type="PIRSR" id="PIRSR634015-2"/>
    </source>
</evidence>
<dbReference type="GO" id="GO:0008270">
    <property type="term" value="F:zinc ion binding"/>
    <property type="evidence" value="ECO:0007669"/>
    <property type="project" value="InterPro"/>
</dbReference>
<comment type="similarity">
    <text evidence="3">Belongs to the peptidase M1 family.</text>
</comment>
<dbReference type="InterPro" id="IPR034015">
    <property type="entry name" value="M1_LTA4H"/>
</dbReference>
<comment type="caution">
    <text evidence="15">The sequence shown here is derived from an EMBL/GenBank/DDBJ whole genome shotgun (WGS) entry which is preliminary data.</text>
</comment>
<comment type="cofactor">
    <cofactor evidence="12">
        <name>Zn(2+)</name>
        <dbReference type="ChEBI" id="CHEBI:29105"/>
    </cofactor>
    <text evidence="12">Binds 1 zinc ion per subunit.</text>
</comment>
<comment type="subcellular location">
    <subcellularLocation>
        <location evidence="2">Cell membrane</location>
        <topology evidence="2">Lipid-anchor</topology>
        <topology evidence="2">GPI-anchor</topology>
    </subcellularLocation>
    <subcellularLocation>
        <location evidence="1">Cytoplasm</location>
    </subcellularLocation>
</comment>
<dbReference type="SMART" id="SM01263">
    <property type="entry name" value="Leuk-A4-hydro_C"/>
    <property type="match status" value="1"/>
</dbReference>
<dbReference type="Pfam" id="PF01433">
    <property type="entry name" value="Peptidase_M1"/>
    <property type="match status" value="1"/>
</dbReference>
<dbReference type="FunFam" id="1.10.390.10:FF:000003">
    <property type="entry name" value="Leukotriene A(4) hydrolase"/>
    <property type="match status" value="1"/>
</dbReference>
<dbReference type="SUPFAM" id="SSF55486">
    <property type="entry name" value="Metalloproteases ('zincins'), catalytic domain"/>
    <property type="match status" value="1"/>
</dbReference>
<dbReference type="PRINTS" id="PR00756">
    <property type="entry name" value="ALADIPTASE"/>
</dbReference>
<keyword evidence="6 12" id="KW-0479">Metal-binding</keyword>
<evidence type="ECO:0000256" key="3">
    <source>
        <dbReference type="ARBA" id="ARBA00010136"/>
    </source>
</evidence>
<keyword evidence="16" id="KW-1185">Reference proteome</keyword>
<evidence type="ECO:0000256" key="5">
    <source>
        <dbReference type="ARBA" id="ARBA00022670"/>
    </source>
</evidence>
<keyword evidence="8 12" id="KW-0862">Zinc</keyword>
<evidence type="ECO:0000256" key="9">
    <source>
        <dbReference type="ARBA" id="ARBA00023049"/>
    </source>
</evidence>
<dbReference type="Pfam" id="PF17900">
    <property type="entry name" value="Peptidase_M1_N"/>
    <property type="match status" value="1"/>
</dbReference>
<evidence type="ECO:0000256" key="12">
    <source>
        <dbReference type="PIRSR" id="PIRSR634015-3"/>
    </source>
</evidence>
<dbReference type="GO" id="GO:0005829">
    <property type="term" value="C:cytosol"/>
    <property type="evidence" value="ECO:0007669"/>
    <property type="project" value="TreeGrafter"/>
</dbReference>
<dbReference type="GO" id="GO:0005886">
    <property type="term" value="C:plasma membrane"/>
    <property type="evidence" value="ECO:0007669"/>
    <property type="project" value="UniProtKB-SubCell"/>
</dbReference>
<name>A0A9Q0M2E3_BLOTA</name>
<dbReference type="OMA" id="CTALQWM"/>
<dbReference type="InterPro" id="IPR049980">
    <property type="entry name" value="LTA4H_cat"/>
</dbReference>